<dbReference type="AlphaFoldDB" id="A0A8J5UN92"/>
<reference evidence="2 3" key="1">
    <citation type="journal article" date="2021" name="DNA Res.">
        <title>Genome analysis of Candida subhashii reveals its hybrid nature and dual mitochondrial genome conformations.</title>
        <authorList>
            <person name="Mixao V."/>
            <person name="Hegedusova E."/>
            <person name="Saus E."/>
            <person name="Pryszcz L.P."/>
            <person name="Cillingova A."/>
            <person name="Nosek J."/>
            <person name="Gabaldon T."/>
        </authorList>
    </citation>
    <scope>NUCLEOTIDE SEQUENCE [LARGE SCALE GENOMIC DNA]</scope>
    <source>
        <strain evidence="2 3">CBS 10753</strain>
    </source>
</reference>
<feature type="region of interest" description="Disordered" evidence="1">
    <location>
        <begin position="44"/>
        <end position="74"/>
    </location>
</feature>
<sequence>MISIKLISQESTAPPETPWTQYKKPFYNIRNIFETKSNSTSYSTFTNTPFSPTSSQANETSLFSTDHHQSHPDLPHSMAKDLNPEIANNLSLEVYDRPCHAASMFDLSSLGSFNIDFESLSLDFDNDFISSSSILEGNIIQQPQPIKRYDSEPTVKAGDFHDRSHRGPSTMYLEEEENEDSEEEEFDDTVSGSIMESYKELSLMERIFGMFKTRKFKDTGSYLTTTTLKIPLNTGSPSSSKKSQLSPKYFSPPPPKPAQQGEEAQPPIDISIFGSNSEESSMYESTNIKFENNADMIIYHDSPLISTNNSRFSEIVDKKYPGIRRFASVNKPRRRISFSSLSKSLTFPRFRSKKEMMERSLSLPKKFGLRRSNTEIMAGSLRNGKTKLPNKSILKSKINQNLEMETMNSMRDDSINFDEFLQNFENCEQEKCAKEPTLNSLRFEQVKNYYNNYGQ</sequence>
<dbReference type="Proteomes" id="UP000694255">
    <property type="component" value="Unassembled WGS sequence"/>
</dbReference>
<dbReference type="GeneID" id="73469611"/>
<organism evidence="2 3">
    <name type="scientific">[Candida] subhashii</name>
    <dbReference type="NCBI Taxonomy" id="561895"/>
    <lineage>
        <taxon>Eukaryota</taxon>
        <taxon>Fungi</taxon>
        <taxon>Dikarya</taxon>
        <taxon>Ascomycota</taxon>
        <taxon>Saccharomycotina</taxon>
        <taxon>Pichiomycetes</taxon>
        <taxon>Debaryomycetaceae</taxon>
        <taxon>Spathaspora</taxon>
    </lineage>
</organism>
<proteinExistence type="predicted"/>
<accession>A0A8J5UN92</accession>
<feature type="compositionally biased region" description="Acidic residues" evidence="1">
    <location>
        <begin position="173"/>
        <end position="188"/>
    </location>
</feature>
<name>A0A8J5UN92_9ASCO</name>
<comment type="caution">
    <text evidence="2">The sequence shown here is derived from an EMBL/GenBank/DDBJ whole genome shotgun (WGS) entry which is preliminary data.</text>
</comment>
<feature type="region of interest" description="Disordered" evidence="1">
    <location>
        <begin position="229"/>
        <end position="263"/>
    </location>
</feature>
<dbReference type="OrthoDB" id="4024850at2759"/>
<feature type="compositionally biased region" description="Basic and acidic residues" evidence="1">
    <location>
        <begin position="65"/>
        <end position="74"/>
    </location>
</feature>
<feature type="compositionally biased region" description="Low complexity" evidence="1">
    <location>
        <begin position="236"/>
        <end position="248"/>
    </location>
</feature>
<evidence type="ECO:0000313" key="2">
    <source>
        <dbReference type="EMBL" id="KAG7663661.1"/>
    </source>
</evidence>
<evidence type="ECO:0000313" key="3">
    <source>
        <dbReference type="Proteomes" id="UP000694255"/>
    </source>
</evidence>
<feature type="compositionally biased region" description="Basic and acidic residues" evidence="1">
    <location>
        <begin position="147"/>
        <end position="162"/>
    </location>
</feature>
<feature type="compositionally biased region" description="Low complexity" evidence="1">
    <location>
        <begin position="44"/>
        <end position="55"/>
    </location>
</feature>
<feature type="region of interest" description="Disordered" evidence="1">
    <location>
        <begin position="143"/>
        <end position="190"/>
    </location>
</feature>
<evidence type="ECO:0000256" key="1">
    <source>
        <dbReference type="SAM" id="MobiDB-lite"/>
    </source>
</evidence>
<protein>
    <submittedName>
        <fullName evidence="2">Uncharacterized protein</fullName>
    </submittedName>
</protein>
<dbReference type="EMBL" id="JAGSYN010000124">
    <property type="protein sequence ID" value="KAG7663661.1"/>
    <property type="molecule type" value="Genomic_DNA"/>
</dbReference>
<gene>
    <name evidence="2" type="ORF">J8A68_002810</name>
</gene>
<dbReference type="RefSeq" id="XP_049263893.1">
    <property type="nucleotide sequence ID" value="XM_049406599.1"/>
</dbReference>
<keyword evidence="3" id="KW-1185">Reference proteome</keyword>